<name>A0A841RFX0_9SPIO</name>
<dbReference type="Proteomes" id="UP000587760">
    <property type="component" value="Unassembled WGS sequence"/>
</dbReference>
<keyword evidence="2" id="KW-1185">Reference proteome</keyword>
<dbReference type="AlphaFoldDB" id="A0A841RFX0"/>
<reference evidence="1 2" key="1">
    <citation type="submission" date="2020-08" db="EMBL/GenBank/DDBJ databases">
        <title>Genomic Encyclopedia of Type Strains, Phase IV (KMG-IV): sequencing the most valuable type-strain genomes for metagenomic binning, comparative biology and taxonomic classification.</title>
        <authorList>
            <person name="Goeker M."/>
        </authorList>
    </citation>
    <scope>NUCLEOTIDE SEQUENCE [LARGE SCALE GENOMIC DNA]</scope>
    <source>
        <strain evidence="1 2">DSM 2461</strain>
    </source>
</reference>
<dbReference type="EMBL" id="JACHGJ010000007">
    <property type="protein sequence ID" value="MBB6481679.1"/>
    <property type="molecule type" value="Genomic_DNA"/>
</dbReference>
<dbReference type="RefSeq" id="WP_184747915.1">
    <property type="nucleotide sequence ID" value="NZ_JACHGJ010000007.1"/>
</dbReference>
<evidence type="ECO:0000313" key="1">
    <source>
        <dbReference type="EMBL" id="MBB6481679.1"/>
    </source>
</evidence>
<evidence type="ECO:0000313" key="2">
    <source>
        <dbReference type="Proteomes" id="UP000587760"/>
    </source>
</evidence>
<accession>A0A841RFX0</accession>
<gene>
    <name evidence="1" type="ORF">HNR50_003359</name>
</gene>
<comment type="caution">
    <text evidence="1">The sequence shown here is derived from an EMBL/GenBank/DDBJ whole genome shotgun (WGS) entry which is preliminary data.</text>
</comment>
<sequence>MSHSQITTEEKIHCLETILKSKAFKSDSTYRKILCYYMENLQNNSDTYFSETSIALDALDKDLEFNPYYDSSVRVAMHRLRNLLVNYYAKNGKDDVIKIHIPIGDYNPFFYKETKKSDSADYCIKMIKAAIFQIEYTLTDHSVELYSYVIQTNTDCLKKNFRKYHSYSTVFGFLHYPLILNKRLPVEENNLDEIAYSIYRNNPDDVLALILKTYYCFYRRDYKEASILSQKAFTLAKDQRSQGSALVLHILSGFFNEPIVEVFYELQKSYTQHPPYWFLVNLVMSLKNNQISDAYEYVKRFNAIPSKLSQAVYLSVKRKVKKLSKPEMQYIEDNPSDFSKDYLSYFLSSVIDSIF</sequence>
<proteinExistence type="predicted"/>
<protein>
    <submittedName>
        <fullName evidence="1">Tetratricopeptide (TPR) repeat protein</fullName>
    </submittedName>
</protein>
<organism evidence="1 2">
    <name type="scientific">Spirochaeta isovalerica</name>
    <dbReference type="NCBI Taxonomy" id="150"/>
    <lineage>
        <taxon>Bacteria</taxon>
        <taxon>Pseudomonadati</taxon>
        <taxon>Spirochaetota</taxon>
        <taxon>Spirochaetia</taxon>
        <taxon>Spirochaetales</taxon>
        <taxon>Spirochaetaceae</taxon>
        <taxon>Spirochaeta</taxon>
    </lineage>
</organism>